<reference evidence="2" key="1">
    <citation type="journal article" date="2023" name="Int. J. Mol. Sci.">
        <title>Metagenomics Revealed a New Genus 'Candidatus Thiocaldithrix dubininis' gen. nov., sp. nov. and a New Species 'Candidatus Thiothrix putei' sp. nov. in the Family Thiotrichaceae, Some Members of Which Have Traits of Both Na+- and H+-Motive Energetics.</title>
        <authorList>
            <person name="Ravin N.V."/>
            <person name="Muntyan M.S."/>
            <person name="Smolyakov D.D."/>
            <person name="Rudenko T.S."/>
            <person name="Beletsky A.V."/>
            <person name="Mardanov A.V."/>
            <person name="Grabovich M.Y."/>
        </authorList>
    </citation>
    <scope>NUCLEOTIDE SEQUENCE</scope>
    <source>
        <strain evidence="2">GKL-01</strain>
    </source>
</reference>
<proteinExistence type="predicted"/>
<feature type="signal peptide" evidence="1">
    <location>
        <begin position="1"/>
        <end position="19"/>
    </location>
</feature>
<dbReference type="EMBL" id="CP124755">
    <property type="protein sequence ID" value="WGZ90397.1"/>
    <property type="molecule type" value="Genomic_DNA"/>
</dbReference>
<sequence length="246" mass="27026">MRYVSMALLSCCMCQTVYAQDVEEAGAPINSFFQADGVFSQDKGQWQVSTDVDLGHSHNTRSTETGLSLEYGITDNFQVSVEHMPYARYKDKTTGERLSGHGDTAIGMMKAWHNIGGSPNSVSVAYSRILSTNNLEEDKGKDSNDVAITMAHDLKRDKSQQMTLQLGREFGGNEQVTYANLAAYRKVAAKQVVTGEVNWDQNETWVTPGYYWLVGKGLDVGVGVAVAAGGDAEGHKVLGRLHYEWD</sequence>
<reference evidence="2" key="2">
    <citation type="submission" date="2023-04" db="EMBL/GenBank/DDBJ databases">
        <authorList>
            <person name="Beletskiy A.V."/>
            <person name="Mardanov A.V."/>
            <person name="Ravin N.V."/>
        </authorList>
    </citation>
    <scope>NUCLEOTIDE SEQUENCE</scope>
    <source>
        <strain evidence="2">GKL-01</strain>
    </source>
</reference>
<keyword evidence="1" id="KW-0732">Signal</keyword>
<accession>A0AA95H3I1</accession>
<dbReference type="KEGG" id="tdu:QJT80_13025"/>
<name>A0AA95H3I1_9GAMM</name>
<feature type="chain" id="PRO_5041688703" description="Porin" evidence="1">
    <location>
        <begin position="20"/>
        <end position="246"/>
    </location>
</feature>
<evidence type="ECO:0000313" key="2">
    <source>
        <dbReference type="EMBL" id="WGZ90397.1"/>
    </source>
</evidence>
<evidence type="ECO:0000256" key="1">
    <source>
        <dbReference type="SAM" id="SignalP"/>
    </source>
</evidence>
<gene>
    <name evidence="2" type="ORF">QJT80_13025</name>
</gene>
<dbReference type="AlphaFoldDB" id="A0AA95H3I1"/>
<evidence type="ECO:0008006" key="3">
    <source>
        <dbReference type="Google" id="ProtNLM"/>
    </source>
</evidence>
<organism evidence="2">
    <name type="scientific">Candidatus Thiocaldithrix dubininis</name>
    <dbReference type="NCBI Taxonomy" id="3080823"/>
    <lineage>
        <taxon>Bacteria</taxon>
        <taxon>Pseudomonadati</taxon>
        <taxon>Pseudomonadota</taxon>
        <taxon>Gammaproteobacteria</taxon>
        <taxon>Thiotrichales</taxon>
        <taxon>Thiotrichaceae</taxon>
        <taxon>Candidatus Thiocaldithrix</taxon>
    </lineage>
</organism>
<protein>
    <recommendedName>
        <fullName evidence="3">Porin</fullName>
    </recommendedName>
</protein>
<dbReference type="Proteomes" id="UP001300672">
    <property type="component" value="Chromosome"/>
</dbReference>